<reference evidence="1 2" key="1">
    <citation type="journal article" date="2015" name="Genome Biol. Evol.">
        <title>The Dynamics of Genetic Interactions between Vibrio metoecus and Vibrio cholerae, Two Close Relatives Co-Occurring in the Environment.</title>
        <authorList>
            <person name="Orata F.D."/>
            <person name="Kirchberger P.C."/>
            <person name="Meheust R."/>
            <person name="Barlow E.J."/>
            <person name="Tarr C.L."/>
            <person name="Boucher Y."/>
        </authorList>
    </citation>
    <scope>NUCLEOTIDE SEQUENCE [LARGE SCALE GENOMIC DNA]</scope>
    <source>
        <strain evidence="1 2">YB5B04</strain>
    </source>
</reference>
<proteinExistence type="predicted"/>
<dbReference type="EMBL" id="LBGP01000013">
    <property type="protein sequence ID" value="KQB01017.1"/>
    <property type="molecule type" value="Genomic_DNA"/>
</dbReference>
<dbReference type="Proteomes" id="UP000050491">
    <property type="component" value="Unassembled WGS sequence"/>
</dbReference>
<comment type="caution">
    <text evidence="1">The sequence shown here is derived from an EMBL/GenBank/DDBJ whole genome shotgun (WGS) entry which is preliminary data.</text>
</comment>
<evidence type="ECO:0000313" key="1">
    <source>
        <dbReference type="EMBL" id="KQB01017.1"/>
    </source>
</evidence>
<accession>A0A0Q0TGJ5</accession>
<dbReference type="PATRIC" id="fig|1481663.12.peg.904"/>
<sequence>MNRAYRGLRPMVFIGREWTIAGANGRQEVKRQDDLRKTAPVQRLAQERTYSINLALQVGIE</sequence>
<organism evidence="1 2">
    <name type="scientific">Vibrio metoecus</name>
    <dbReference type="NCBI Taxonomy" id="1481663"/>
    <lineage>
        <taxon>Bacteria</taxon>
        <taxon>Pseudomonadati</taxon>
        <taxon>Pseudomonadota</taxon>
        <taxon>Gammaproteobacteria</taxon>
        <taxon>Vibrionales</taxon>
        <taxon>Vibrionaceae</taxon>
        <taxon>Vibrio</taxon>
    </lineage>
</organism>
<dbReference type="AlphaFoldDB" id="A0A0Q0TGJ5"/>
<gene>
    <name evidence="1" type="ORF">XV92_10655</name>
</gene>
<protein>
    <submittedName>
        <fullName evidence="1">Uncharacterized protein</fullName>
    </submittedName>
</protein>
<name>A0A0Q0TGJ5_VIBMT</name>
<evidence type="ECO:0000313" key="2">
    <source>
        <dbReference type="Proteomes" id="UP000050491"/>
    </source>
</evidence>